<comment type="caution">
    <text evidence="2">The sequence shown here is derived from an EMBL/GenBank/DDBJ whole genome shotgun (WGS) entry which is preliminary data.</text>
</comment>
<evidence type="ECO:0000313" key="3">
    <source>
        <dbReference type="Proteomes" id="UP000603453"/>
    </source>
</evidence>
<name>A0A8H7RK07_9FUNG</name>
<keyword evidence="3" id="KW-1185">Reference proteome</keyword>
<sequence length="530" mass="58669">MAYKNVVHGLQKEEGLSLTNQTEETVLSTAIKSTRTNRKYTDTDKSNLFALVFKQGLSTNAAALQLGMPPSTAYTWIKKEKERQSVTAVATNETVTGVVTETVKQSGNEGTKENLFALVFEQGMSTNAASIKLAIPRSTASSWVKKEKEQRSAAVEASDIARQTAQAAAAENLKVNLFALVFEQGMSTNAAAIGLGIPPSTAYSWINKEKERRDITGEASSRTAREISKEDLKENLFAMVFEQGLSTNASAIQLGMPPSTAYSWIKKEKERRDITGEASSKTAQEIFKEDLKKNLFVLVFEQGMSTNASAIQLGMPPSTAYNWINQEKERQSVTAEVTRETVQENVKETSKDNAEETVHKTAREISKETSVETSIELEEVSTKDADVKPGMGEEHEKFLTDIIEEKLAIALAEITKTVTEQFTDLDISQTSLKQLVNQKCKASLEKSDACNSPIRLEERYHWAAYWKDKDMDYMSNCVFIDETDFHIKLTTLSKVDTMKPVTKTVFGAVSTHGLVNAVNVLPKNSDNSLF</sequence>
<gene>
    <name evidence="2" type="ORF">INT47_008759</name>
</gene>
<dbReference type="GO" id="GO:0006313">
    <property type="term" value="P:DNA transposition"/>
    <property type="evidence" value="ECO:0007669"/>
    <property type="project" value="InterPro"/>
</dbReference>
<proteinExistence type="predicted"/>
<dbReference type="AlphaFoldDB" id="A0A8H7RK07"/>
<dbReference type="InterPro" id="IPR051839">
    <property type="entry name" value="RD_transcriptional_regulator"/>
</dbReference>
<reference evidence="2" key="1">
    <citation type="submission" date="2020-12" db="EMBL/GenBank/DDBJ databases">
        <title>Metabolic potential, ecology and presence of endohyphal bacteria is reflected in genomic diversity of Mucoromycotina.</title>
        <authorList>
            <person name="Muszewska A."/>
            <person name="Okrasinska A."/>
            <person name="Steczkiewicz K."/>
            <person name="Drgas O."/>
            <person name="Orlowska M."/>
            <person name="Perlinska-Lenart U."/>
            <person name="Aleksandrzak-Piekarczyk T."/>
            <person name="Szatraj K."/>
            <person name="Zielenkiewicz U."/>
            <person name="Pilsyk S."/>
            <person name="Malc E."/>
            <person name="Mieczkowski P."/>
            <person name="Kruszewska J.S."/>
            <person name="Biernat P."/>
            <person name="Pawlowska J."/>
        </authorList>
    </citation>
    <scope>NUCLEOTIDE SEQUENCE</scope>
    <source>
        <strain evidence="2">WA0000017839</strain>
    </source>
</reference>
<feature type="region of interest" description="Disordered" evidence="1">
    <location>
        <begin position="348"/>
        <end position="375"/>
    </location>
</feature>
<dbReference type="PANTHER" id="PTHR33215">
    <property type="entry name" value="PROTEIN DISTAL ANTENNA"/>
    <property type="match status" value="1"/>
</dbReference>
<dbReference type="EMBL" id="JAEPRD010000008">
    <property type="protein sequence ID" value="KAG2211662.1"/>
    <property type="molecule type" value="Genomic_DNA"/>
</dbReference>
<dbReference type="Proteomes" id="UP000603453">
    <property type="component" value="Unassembled WGS sequence"/>
</dbReference>
<feature type="non-terminal residue" evidence="2">
    <location>
        <position position="1"/>
    </location>
</feature>
<dbReference type="OrthoDB" id="2269220at2759"/>
<dbReference type="GO" id="GO:0004803">
    <property type="term" value="F:transposase activity"/>
    <property type="evidence" value="ECO:0007669"/>
    <property type="project" value="InterPro"/>
</dbReference>
<dbReference type="Pfam" id="PF01527">
    <property type="entry name" value="HTH_Tnp_1"/>
    <property type="match status" value="1"/>
</dbReference>
<dbReference type="GO" id="GO:0003677">
    <property type="term" value="F:DNA binding"/>
    <property type="evidence" value="ECO:0007669"/>
    <property type="project" value="InterPro"/>
</dbReference>
<protein>
    <recommendedName>
        <fullName evidence="4">Transposase</fullName>
    </recommendedName>
</protein>
<dbReference type="PANTHER" id="PTHR33215:SF13">
    <property type="entry name" value="PROTEIN DISTAL ANTENNA"/>
    <property type="match status" value="1"/>
</dbReference>
<evidence type="ECO:0000256" key="1">
    <source>
        <dbReference type="SAM" id="MobiDB-lite"/>
    </source>
</evidence>
<evidence type="ECO:0008006" key="4">
    <source>
        <dbReference type="Google" id="ProtNLM"/>
    </source>
</evidence>
<feature type="compositionally biased region" description="Basic and acidic residues" evidence="1">
    <location>
        <begin position="348"/>
        <end position="370"/>
    </location>
</feature>
<dbReference type="InterPro" id="IPR002514">
    <property type="entry name" value="Transposase_8"/>
</dbReference>
<accession>A0A8H7RK07</accession>
<organism evidence="2 3">
    <name type="scientific">Mucor saturninus</name>
    <dbReference type="NCBI Taxonomy" id="64648"/>
    <lineage>
        <taxon>Eukaryota</taxon>
        <taxon>Fungi</taxon>
        <taxon>Fungi incertae sedis</taxon>
        <taxon>Mucoromycota</taxon>
        <taxon>Mucoromycotina</taxon>
        <taxon>Mucoromycetes</taxon>
        <taxon>Mucorales</taxon>
        <taxon>Mucorineae</taxon>
        <taxon>Mucoraceae</taxon>
        <taxon>Mucor</taxon>
    </lineage>
</organism>
<evidence type="ECO:0000313" key="2">
    <source>
        <dbReference type="EMBL" id="KAG2211662.1"/>
    </source>
</evidence>